<dbReference type="InterPro" id="IPR008983">
    <property type="entry name" value="Tumour_necrosis_fac-like_dom"/>
</dbReference>
<feature type="non-terminal residue" evidence="2">
    <location>
        <position position="1"/>
    </location>
</feature>
<comment type="caution">
    <text evidence="2">The sequence shown here is derived from an EMBL/GenBank/DDBJ whole genome shotgun (WGS) entry which is preliminary data.</text>
</comment>
<dbReference type="RefSeq" id="WP_310944064.1">
    <property type="nucleotide sequence ID" value="NZ_JARUIS010000022.1"/>
</dbReference>
<gene>
    <name evidence="2" type="ORF">P9J83_13485</name>
</gene>
<keyword evidence="2" id="KW-0176">Collagen</keyword>
<dbReference type="PANTHER" id="PTHR24023:SF1095">
    <property type="entry name" value="EGF-LIKE DOMAIN-CONTAINING PROTEIN"/>
    <property type="match status" value="1"/>
</dbReference>
<dbReference type="Proteomes" id="UP001182303">
    <property type="component" value="Unassembled WGS sequence"/>
</dbReference>
<dbReference type="GO" id="GO:0030198">
    <property type="term" value="P:extracellular matrix organization"/>
    <property type="evidence" value="ECO:0007669"/>
    <property type="project" value="TreeGrafter"/>
</dbReference>
<evidence type="ECO:0000313" key="3">
    <source>
        <dbReference type="Proteomes" id="UP001182303"/>
    </source>
</evidence>
<protein>
    <submittedName>
        <fullName evidence="2">Collagen-like protein</fullName>
    </submittedName>
</protein>
<dbReference type="InterPro" id="IPR008160">
    <property type="entry name" value="Collagen"/>
</dbReference>
<dbReference type="AlphaFoldDB" id="A0AAE4FNT6"/>
<evidence type="ECO:0000256" key="1">
    <source>
        <dbReference type="SAM" id="MobiDB-lite"/>
    </source>
</evidence>
<proteinExistence type="predicted"/>
<evidence type="ECO:0000313" key="2">
    <source>
        <dbReference type="EMBL" id="MDS1004505.1"/>
    </source>
</evidence>
<dbReference type="InterPro" id="IPR050149">
    <property type="entry name" value="Collagen_superfamily"/>
</dbReference>
<accession>A0AAE4FNT6</accession>
<dbReference type="GO" id="GO:0030020">
    <property type="term" value="F:extracellular matrix structural constituent conferring tensile strength"/>
    <property type="evidence" value="ECO:0007669"/>
    <property type="project" value="TreeGrafter"/>
</dbReference>
<dbReference type="PANTHER" id="PTHR24023">
    <property type="entry name" value="COLLAGEN ALPHA"/>
    <property type="match status" value="1"/>
</dbReference>
<feature type="region of interest" description="Disordered" evidence="1">
    <location>
        <begin position="1"/>
        <end position="96"/>
    </location>
</feature>
<organism evidence="2 3">
    <name type="scientific">Clostridium sporogenes</name>
    <dbReference type="NCBI Taxonomy" id="1509"/>
    <lineage>
        <taxon>Bacteria</taxon>
        <taxon>Bacillati</taxon>
        <taxon>Bacillota</taxon>
        <taxon>Clostridia</taxon>
        <taxon>Eubacteriales</taxon>
        <taxon>Clostridiaceae</taxon>
        <taxon>Clostridium</taxon>
    </lineage>
</organism>
<feature type="compositionally biased region" description="Low complexity" evidence="1">
    <location>
        <begin position="1"/>
        <end position="89"/>
    </location>
</feature>
<dbReference type="GO" id="GO:0005615">
    <property type="term" value="C:extracellular space"/>
    <property type="evidence" value="ECO:0007669"/>
    <property type="project" value="TreeGrafter"/>
</dbReference>
<dbReference type="GO" id="GO:0031012">
    <property type="term" value="C:extracellular matrix"/>
    <property type="evidence" value="ECO:0007669"/>
    <property type="project" value="TreeGrafter"/>
</dbReference>
<dbReference type="Gene3D" id="2.60.120.40">
    <property type="match status" value="1"/>
</dbReference>
<dbReference type="Pfam" id="PF01391">
    <property type="entry name" value="Collagen"/>
    <property type="match status" value="1"/>
</dbReference>
<sequence>VTGPTGLQGVTGPTGPQGVTGPTGLQGITGPTGLQGVTGPTGLQGVTGPTGLQGVTGPTGLQGVTGPTGPQGVTGPTGLQGLVGPTGLQGITGTTGPTATNENAFIANFATAGPIAMGDPVPLDTNILLSPNITHVAGSTDIILAQGIYLVEYNVYSRAVSGTNVSVRLNLNGSEVPGSRVIRTTVPVNQNVDLSSGAIINAPSASNILQMAANSVGGNIFSFVFASTVPNVSLRIVKLA</sequence>
<reference evidence="2" key="1">
    <citation type="submission" date="2023-04" db="EMBL/GenBank/DDBJ databases">
        <title>Assessment of the microbiological origin of a defect in Grana Padano cheese.</title>
        <authorList>
            <person name="Zago M."/>
            <person name="Rossetti L."/>
            <person name="Bonvini B."/>
            <person name="Carminati D."/>
            <person name="Giraffa G."/>
        </authorList>
    </citation>
    <scope>NUCLEOTIDE SEQUENCE</scope>
    <source>
        <strain evidence="2">4990</strain>
    </source>
</reference>
<dbReference type="EMBL" id="JARUIS010000022">
    <property type="protein sequence ID" value="MDS1004505.1"/>
    <property type="molecule type" value="Genomic_DNA"/>
</dbReference>
<name>A0AAE4FNT6_CLOSG</name>